<dbReference type="RefSeq" id="WP_056952306.1">
    <property type="nucleotide sequence ID" value="NZ_AZDJ01000035.1"/>
</dbReference>
<accession>A0A0R1JQT3</accession>
<name>A0A0R1JQT3_9LACO</name>
<organism evidence="2 3">
    <name type="scientific">Lacticaseibacillus nasuensis JCM 17158</name>
    <dbReference type="NCBI Taxonomy" id="1291734"/>
    <lineage>
        <taxon>Bacteria</taxon>
        <taxon>Bacillati</taxon>
        <taxon>Bacillota</taxon>
        <taxon>Bacilli</taxon>
        <taxon>Lactobacillales</taxon>
        <taxon>Lactobacillaceae</taxon>
        <taxon>Lacticaseibacillus</taxon>
    </lineage>
</organism>
<gene>
    <name evidence="2" type="ORF">FD02_GL000687</name>
</gene>
<dbReference type="AlphaFoldDB" id="A0A0R1JQT3"/>
<comment type="caution">
    <text evidence="2">The sequence shown here is derived from an EMBL/GenBank/DDBJ whole genome shotgun (WGS) entry which is preliminary data.</text>
</comment>
<keyword evidence="3" id="KW-1185">Reference proteome</keyword>
<dbReference type="InterPro" id="IPR014922">
    <property type="entry name" value="YdhG-like"/>
</dbReference>
<feature type="domain" description="YdhG-like" evidence="1">
    <location>
        <begin position="13"/>
        <end position="106"/>
    </location>
</feature>
<dbReference type="Gene3D" id="3.90.1150.200">
    <property type="match status" value="1"/>
</dbReference>
<protein>
    <recommendedName>
        <fullName evidence="1">YdhG-like domain-containing protein</fullName>
    </recommendedName>
</protein>
<dbReference type="OrthoDB" id="115213at2"/>
<evidence type="ECO:0000313" key="2">
    <source>
        <dbReference type="EMBL" id="KRK69994.1"/>
    </source>
</evidence>
<dbReference type="Proteomes" id="UP000051804">
    <property type="component" value="Unassembled WGS sequence"/>
</dbReference>
<dbReference type="Pfam" id="PF08818">
    <property type="entry name" value="DUF1801"/>
    <property type="match status" value="1"/>
</dbReference>
<proteinExistence type="predicted"/>
<dbReference type="SUPFAM" id="SSF159888">
    <property type="entry name" value="YdhG-like"/>
    <property type="match status" value="1"/>
</dbReference>
<evidence type="ECO:0000259" key="1">
    <source>
        <dbReference type="Pfam" id="PF08818"/>
    </source>
</evidence>
<reference evidence="2 3" key="1">
    <citation type="journal article" date="2015" name="Genome Announc.">
        <title>Expanding the biotechnology potential of lactobacilli through comparative genomics of 213 strains and associated genera.</title>
        <authorList>
            <person name="Sun Z."/>
            <person name="Harris H.M."/>
            <person name="McCann A."/>
            <person name="Guo C."/>
            <person name="Argimon S."/>
            <person name="Zhang W."/>
            <person name="Yang X."/>
            <person name="Jeffery I.B."/>
            <person name="Cooney J.C."/>
            <person name="Kagawa T.F."/>
            <person name="Liu W."/>
            <person name="Song Y."/>
            <person name="Salvetti E."/>
            <person name="Wrobel A."/>
            <person name="Rasinkangas P."/>
            <person name="Parkhill J."/>
            <person name="Rea M.C."/>
            <person name="O'Sullivan O."/>
            <person name="Ritari J."/>
            <person name="Douillard F.P."/>
            <person name="Paul Ross R."/>
            <person name="Yang R."/>
            <person name="Briner A.E."/>
            <person name="Felis G.E."/>
            <person name="de Vos W.M."/>
            <person name="Barrangou R."/>
            <person name="Klaenhammer T.R."/>
            <person name="Caufield P.W."/>
            <person name="Cui Y."/>
            <person name="Zhang H."/>
            <person name="O'Toole P.W."/>
        </authorList>
    </citation>
    <scope>NUCLEOTIDE SEQUENCE [LARGE SCALE GENOMIC DNA]</scope>
    <source>
        <strain evidence="2 3">JCM 17158</strain>
    </source>
</reference>
<evidence type="ECO:0000313" key="3">
    <source>
        <dbReference type="Proteomes" id="UP000051804"/>
    </source>
</evidence>
<sequence length="112" mass="12120">MTVITDYIATHPHQAELTVVYQCLRAALPAASVRLSYGMPTFWQGENLIHFAPAKQHLGINPTASAIVAFAEPIAELGLTTTKGSLHLPYNRPLPLALLTAIAEFRLASAKK</sequence>
<dbReference type="PATRIC" id="fig|1291734.4.peg.715"/>
<dbReference type="EMBL" id="AZDJ01000035">
    <property type="protein sequence ID" value="KRK69994.1"/>
    <property type="molecule type" value="Genomic_DNA"/>
</dbReference>